<gene>
    <name evidence="1" type="ORF">SDC9_02376</name>
</gene>
<evidence type="ECO:0008006" key="2">
    <source>
        <dbReference type="Google" id="ProtNLM"/>
    </source>
</evidence>
<proteinExistence type="predicted"/>
<sequence>MRKLYFFFLLLIITSCSTKNVLVDVSSDPNFNNENFNDVFIIVNIWGVSDQANYYKNLTNHLTAEFKKRGIDATAFIYNKNMVNGDEILRQKLSIFNPKYIMEFKSVNDIFIVIKEVESEDEIWKAFLRNPYVSSETYTQIIFSELQKHKIIKPQ</sequence>
<protein>
    <recommendedName>
        <fullName evidence="2">Lipoprotein</fullName>
    </recommendedName>
</protein>
<organism evidence="1">
    <name type="scientific">bioreactor metagenome</name>
    <dbReference type="NCBI Taxonomy" id="1076179"/>
    <lineage>
        <taxon>unclassified sequences</taxon>
        <taxon>metagenomes</taxon>
        <taxon>ecological metagenomes</taxon>
    </lineage>
</organism>
<comment type="caution">
    <text evidence="1">The sequence shown here is derived from an EMBL/GenBank/DDBJ whole genome shotgun (WGS) entry which is preliminary data.</text>
</comment>
<reference evidence="1" key="1">
    <citation type="submission" date="2019-08" db="EMBL/GenBank/DDBJ databases">
        <authorList>
            <person name="Kucharzyk K."/>
            <person name="Murdoch R.W."/>
            <person name="Higgins S."/>
            <person name="Loffler F."/>
        </authorList>
    </citation>
    <scope>NUCLEOTIDE SEQUENCE</scope>
</reference>
<evidence type="ECO:0000313" key="1">
    <source>
        <dbReference type="EMBL" id="MPL56885.1"/>
    </source>
</evidence>
<accession>A0A644SQI4</accession>
<dbReference type="PROSITE" id="PS51257">
    <property type="entry name" value="PROKAR_LIPOPROTEIN"/>
    <property type="match status" value="1"/>
</dbReference>
<dbReference type="EMBL" id="VSSQ01000003">
    <property type="protein sequence ID" value="MPL56885.1"/>
    <property type="molecule type" value="Genomic_DNA"/>
</dbReference>
<name>A0A644SQI4_9ZZZZ</name>
<dbReference type="AlphaFoldDB" id="A0A644SQI4"/>